<dbReference type="InterPro" id="IPR000182">
    <property type="entry name" value="GNAT_dom"/>
</dbReference>
<dbReference type="Gene3D" id="3.40.630.30">
    <property type="match status" value="1"/>
</dbReference>
<reference evidence="5" key="1">
    <citation type="submission" date="2016-03" db="EMBL/GenBank/DDBJ databases">
        <authorList>
            <person name="Ploux O."/>
        </authorList>
    </citation>
    <scope>NUCLEOTIDE SEQUENCE [LARGE SCALE GENOMIC DNA]</scope>
    <source>
        <strain evidence="5">BS258</strain>
    </source>
</reference>
<name>A0A144M5V8_BRELN</name>
<feature type="domain" description="N-acetyltransferase" evidence="3">
    <location>
        <begin position="5"/>
        <end position="165"/>
    </location>
</feature>
<dbReference type="EMBL" id="CP014869">
    <property type="protein sequence ID" value="AMT92703.1"/>
    <property type="molecule type" value="Genomic_DNA"/>
</dbReference>
<evidence type="ECO:0000259" key="3">
    <source>
        <dbReference type="PROSITE" id="PS51186"/>
    </source>
</evidence>
<gene>
    <name evidence="4" type="ORF">A2T55_01900</name>
</gene>
<dbReference type="Pfam" id="PF00583">
    <property type="entry name" value="Acetyltransf_1"/>
    <property type="match status" value="1"/>
</dbReference>
<organism evidence="4 5">
    <name type="scientific">Brevibacterium linens</name>
    <dbReference type="NCBI Taxonomy" id="1703"/>
    <lineage>
        <taxon>Bacteria</taxon>
        <taxon>Bacillati</taxon>
        <taxon>Actinomycetota</taxon>
        <taxon>Actinomycetes</taxon>
        <taxon>Micrococcales</taxon>
        <taxon>Brevibacteriaceae</taxon>
        <taxon>Brevibacterium</taxon>
    </lineage>
</organism>
<evidence type="ECO:0000256" key="2">
    <source>
        <dbReference type="ARBA" id="ARBA00023315"/>
    </source>
</evidence>
<dbReference type="RefSeq" id="WP_062860577.1">
    <property type="nucleotide sequence ID" value="NZ_CP014869.1"/>
</dbReference>
<dbReference type="KEGG" id="bly:A2T55_01900"/>
<accession>A0A144M5V8</accession>
<dbReference type="CDD" id="cd04301">
    <property type="entry name" value="NAT_SF"/>
    <property type="match status" value="1"/>
</dbReference>
<evidence type="ECO:0000313" key="5">
    <source>
        <dbReference type="Proteomes" id="UP000075950"/>
    </source>
</evidence>
<dbReference type="Proteomes" id="UP000075950">
    <property type="component" value="Chromosome"/>
</dbReference>
<dbReference type="PANTHER" id="PTHR43420">
    <property type="entry name" value="ACETYLTRANSFERASE"/>
    <property type="match status" value="1"/>
</dbReference>
<dbReference type="SUPFAM" id="SSF55729">
    <property type="entry name" value="Acyl-CoA N-acyltransferases (Nat)"/>
    <property type="match status" value="1"/>
</dbReference>
<dbReference type="AlphaFoldDB" id="A0A144M5V8"/>
<proteinExistence type="predicted"/>
<dbReference type="GO" id="GO:0016747">
    <property type="term" value="F:acyltransferase activity, transferring groups other than amino-acyl groups"/>
    <property type="evidence" value="ECO:0007669"/>
    <property type="project" value="InterPro"/>
</dbReference>
<dbReference type="InterPro" id="IPR016181">
    <property type="entry name" value="Acyl_CoA_acyltransferase"/>
</dbReference>
<dbReference type="InterPro" id="IPR050680">
    <property type="entry name" value="YpeA/RimI_acetyltransf"/>
</dbReference>
<sequence length="165" mass="18965">MDATPQIVAYQPSHRDALLDLSIRAWEPVFPLLETDVPGFVYESFYPRGWRERQYDDLAQTLDGEPQQIDVALVAEEPAGWVCTRLHPEDRMGEVYVLAVDPRFQRQGVGNALLEYSFERIRRAGMNMVMVETGDDRGHAPARSAYESAGFERWPVARYFKDLNQ</sequence>
<evidence type="ECO:0000313" key="4">
    <source>
        <dbReference type="EMBL" id="AMT92703.1"/>
    </source>
</evidence>
<evidence type="ECO:0000256" key="1">
    <source>
        <dbReference type="ARBA" id="ARBA00022679"/>
    </source>
</evidence>
<dbReference type="PROSITE" id="PS51186">
    <property type="entry name" value="GNAT"/>
    <property type="match status" value="1"/>
</dbReference>
<protein>
    <submittedName>
        <fullName evidence="4">GNAT family acetyltransferase</fullName>
    </submittedName>
</protein>
<keyword evidence="2" id="KW-0012">Acyltransferase</keyword>
<keyword evidence="1" id="KW-0808">Transferase</keyword>